<feature type="region of interest" description="Disordered" evidence="1">
    <location>
        <begin position="37"/>
        <end position="76"/>
    </location>
</feature>
<sequence>MQLVTRQECIGSSSRVLVNYDGEKELQIRHKPRIKLRHRAKDWTMQREHAGSSLGDSPKGSGSYWETLANGEDEGSQVSSSLAVSTRWISTTKLLQSELVTLAEREGGEMRVRPKL</sequence>
<accession>A0A426YSV6</accession>
<feature type="compositionally biased region" description="Basic and acidic residues" evidence="1">
    <location>
        <begin position="41"/>
        <end position="50"/>
    </location>
</feature>
<dbReference type="EMBL" id="AMZH03010415">
    <property type="protein sequence ID" value="RRT54802.1"/>
    <property type="molecule type" value="Genomic_DNA"/>
</dbReference>
<dbReference type="Proteomes" id="UP000287651">
    <property type="component" value="Unassembled WGS sequence"/>
</dbReference>
<reference evidence="2 3" key="1">
    <citation type="journal article" date="2014" name="Agronomy (Basel)">
        <title>A Draft Genome Sequence for Ensete ventricosum, the Drought-Tolerant Tree Against Hunger.</title>
        <authorList>
            <person name="Harrison J."/>
            <person name="Moore K.A."/>
            <person name="Paszkiewicz K."/>
            <person name="Jones T."/>
            <person name="Grant M."/>
            <person name="Ambacheew D."/>
            <person name="Muzemil S."/>
            <person name="Studholme D.J."/>
        </authorList>
    </citation>
    <scope>NUCLEOTIDE SEQUENCE [LARGE SCALE GENOMIC DNA]</scope>
</reference>
<gene>
    <name evidence="2" type="ORF">B296_00048905</name>
</gene>
<protein>
    <submittedName>
        <fullName evidence="2">Uncharacterized protein</fullName>
    </submittedName>
</protein>
<comment type="caution">
    <text evidence="2">The sequence shown here is derived from an EMBL/GenBank/DDBJ whole genome shotgun (WGS) entry which is preliminary data.</text>
</comment>
<proteinExistence type="predicted"/>
<evidence type="ECO:0000313" key="2">
    <source>
        <dbReference type="EMBL" id="RRT54802.1"/>
    </source>
</evidence>
<organism evidence="2 3">
    <name type="scientific">Ensete ventricosum</name>
    <name type="common">Abyssinian banana</name>
    <name type="synonym">Musa ensete</name>
    <dbReference type="NCBI Taxonomy" id="4639"/>
    <lineage>
        <taxon>Eukaryota</taxon>
        <taxon>Viridiplantae</taxon>
        <taxon>Streptophyta</taxon>
        <taxon>Embryophyta</taxon>
        <taxon>Tracheophyta</taxon>
        <taxon>Spermatophyta</taxon>
        <taxon>Magnoliopsida</taxon>
        <taxon>Liliopsida</taxon>
        <taxon>Zingiberales</taxon>
        <taxon>Musaceae</taxon>
        <taxon>Ensete</taxon>
    </lineage>
</organism>
<evidence type="ECO:0000256" key="1">
    <source>
        <dbReference type="SAM" id="MobiDB-lite"/>
    </source>
</evidence>
<name>A0A426YSV6_ENSVE</name>
<evidence type="ECO:0000313" key="3">
    <source>
        <dbReference type="Proteomes" id="UP000287651"/>
    </source>
</evidence>
<dbReference type="AlphaFoldDB" id="A0A426YSV6"/>